<dbReference type="Pfam" id="PF00159">
    <property type="entry name" value="Hormone_3"/>
    <property type="match status" value="1"/>
</dbReference>
<name>A0A226E5C5_FOLCA</name>
<dbReference type="GO" id="GO:0005576">
    <property type="term" value="C:extracellular region"/>
    <property type="evidence" value="ECO:0007669"/>
    <property type="project" value="UniProtKB-SubCell"/>
</dbReference>
<dbReference type="GO" id="GO:0005179">
    <property type="term" value="F:hormone activity"/>
    <property type="evidence" value="ECO:0007669"/>
    <property type="project" value="InterPro"/>
</dbReference>
<comment type="similarity">
    <text evidence="2">Belongs to the NPY family.</text>
</comment>
<feature type="signal peptide" evidence="4">
    <location>
        <begin position="1"/>
        <end position="21"/>
    </location>
</feature>
<evidence type="ECO:0000256" key="1">
    <source>
        <dbReference type="ARBA" id="ARBA00004613"/>
    </source>
</evidence>
<dbReference type="PROSITE" id="PS50276">
    <property type="entry name" value="PANCREATIC_HORMONE_2"/>
    <property type="match status" value="1"/>
</dbReference>
<dbReference type="EMBL" id="LNIX01000006">
    <property type="protein sequence ID" value="OXA52892.1"/>
    <property type="molecule type" value="Genomic_DNA"/>
</dbReference>
<dbReference type="Proteomes" id="UP000198287">
    <property type="component" value="Unassembled WGS sequence"/>
</dbReference>
<sequence>MHCMTAWVLVIVVGSAILVAANGPPPTELLTEGDIPMLTSSMEMEGKPPRPRLFQSPEQIRMYLDSLGKYYNYQNRNRFGKRGSGPDPYLQFKDPYEIKGVPEYDFRSPL</sequence>
<dbReference type="GO" id="GO:0007218">
    <property type="term" value="P:neuropeptide signaling pathway"/>
    <property type="evidence" value="ECO:0007669"/>
    <property type="project" value="UniProtKB-KW"/>
</dbReference>
<keyword evidence="3" id="KW-0964">Secreted</keyword>
<gene>
    <name evidence="5" type="ORF">Fcan01_12736</name>
</gene>
<keyword evidence="4" id="KW-0732">Signal</keyword>
<proteinExistence type="inferred from homology"/>
<evidence type="ECO:0000256" key="3">
    <source>
        <dbReference type="ARBA" id="ARBA00022525"/>
    </source>
</evidence>
<evidence type="ECO:0000256" key="2">
    <source>
        <dbReference type="ARBA" id="ARBA00010022"/>
    </source>
</evidence>
<keyword evidence="5" id="KW-0527">Neuropeptide</keyword>
<evidence type="ECO:0000313" key="5">
    <source>
        <dbReference type="EMBL" id="OXA52892.1"/>
    </source>
</evidence>
<keyword evidence="6" id="KW-1185">Reference proteome</keyword>
<dbReference type="AlphaFoldDB" id="A0A226E5C5"/>
<feature type="chain" id="PRO_5012195103" evidence="4">
    <location>
        <begin position="22"/>
        <end position="110"/>
    </location>
</feature>
<organism evidence="5 6">
    <name type="scientific">Folsomia candida</name>
    <name type="common">Springtail</name>
    <dbReference type="NCBI Taxonomy" id="158441"/>
    <lineage>
        <taxon>Eukaryota</taxon>
        <taxon>Metazoa</taxon>
        <taxon>Ecdysozoa</taxon>
        <taxon>Arthropoda</taxon>
        <taxon>Hexapoda</taxon>
        <taxon>Collembola</taxon>
        <taxon>Entomobryomorpha</taxon>
        <taxon>Isotomoidea</taxon>
        <taxon>Isotomidae</taxon>
        <taxon>Proisotominae</taxon>
        <taxon>Folsomia</taxon>
    </lineage>
</organism>
<dbReference type="InterPro" id="IPR001955">
    <property type="entry name" value="Pancreatic_hormone-like"/>
</dbReference>
<reference evidence="5 6" key="1">
    <citation type="submission" date="2015-12" db="EMBL/GenBank/DDBJ databases">
        <title>The genome of Folsomia candida.</title>
        <authorList>
            <person name="Faddeeva A."/>
            <person name="Derks M.F."/>
            <person name="Anvar Y."/>
            <person name="Smit S."/>
            <person name="Van Straalen N."/>
            <person name="Roelofs D."/>
        </authorList>
    </citation>
    <scope>NUCLEOTIDE SEQUENCE [LARGE SCALE GENOMIC DNA]</scope>
    <source>
        <strain evidence="5 6">VU population</strain>
        <tissue evidence="5">Whole body</tissue>
    </source>
</reference>
<evidence type="ECO:0000313" key="6">
    <source>
        <dbReference type="Proteomes" id="UP000198287"/>
    </source>
</evidence>
<accession>A0A226E5C5</accession>
<comment type="subcellular location">
    <subcellularLocation>
        <location evidence="1">Secreted</location>
    </subcellularLocation>
</comment>
<protein>
    <submittedName>
        <fullName evidence="5">Pro-neuropeptide Y</fullName>
    </submittedName>
</protein>
<comment type="caution">
    <text evidence="5">The sequence shown here is derived from an EMBL/GenBank/DDBJ whole genome shotgun (WGS) entry which is preliminary data.</text>
</comment>
<evidence type="ECO:0000256" key="4">
    <source>
        <dbReference type="SAM" id="SignalP"/>
    </source>
</evidence>